<comment type="caution">
    <text evidence="2">The sequence shown here is derived from an EMBL/GenBank/DDBJ whole genome shotgun (WGS) entry which is preliminary data.</text>
</comment>
<evidence type="ECO:0000313" key="2">
    <source>
        <dbReference type="EMBL" id="MFC4354318.1"/>
    </source>
</evidence>
<dbReference type="Gene3D" id="1.10.150.80">
    <property type="entry name" value="HRDC domain"/>
    <property type="match status" value="1"/>
</dbReference>
<protein>
    <submittedName>
        <fullName evidence="2">HRDC domain-containing protein</fullName>
    </submittedName>
</protein>
<dbReference type="SUPFAM" id="SSF47819">
    <property type="entry name" value="HRDC-like"/>
    <property type="match status" value="1"/>
</dbReference>
<feature type="domain" description="HRDC" evidence="1">
    <location>
        <begin position="1"/>
        <end position="68"/>
    </location>
</feature>
<dbReference type="EMBL" id="JBHSEF010000010">
    <property type="protein sequence ID" value="MFC4354318.1"/>
    <property type="molecule type" value="Genomic_DNA"/>
</dbReference>
<dbReference type="PROSITE" id="PS50967">
    <property type="entry name" value="HRDC"/>
    <property type="match status" value="1"/>
</dbReference>
<accession>A0ABV8UUU6</accession>
<dbReference type="RefSeq" id="WP_378140619.1">
    <property type="nucleotide sequence ID" value="NZ_JBHSEF010000010.1"/>
</dbReference>
<dbReference type="InterPro" id="IPR010997">
    <property type="entry name" value="HRDC-like_sf"/>
</dbReference>
<dbReference type="InterPro" id="IPR044876">
    <property type="entry name" value="HRDC_dom_sf"/>
</dbReference>
<dbReference type="Proteomes" id="UP001595733">
    <property type="component" value="Unassembled WGS sequence"/>
</dbReference>
<evidence type="ECO:0000259" key="1">
    <source>
        <dbReference type="PROSITE" id="PS50967"/>
    </source>
</evidence>
<reference evidence="3" key="1">
    <citation type="journal article" date="2019" name="Int. J. Syst. Evol. Microbiol.">
        <title>The Global Catalogue of Microorganisms (GCM) 10K type strain sequencing project: providing services to taxonomists for standard genome sequencing and annotation.</title>
        <authorList>
            <consortium name="The Broad Institute Genomics Platform"/>
            <consortium name="The Broad Institute Genome Sequencing Center for Infectious Disease"/>
            <person name="Wu L."/>
            <person name="Ma J."/>
        </authorList>
    </citation>
    <scope>NUCLEOTIDE SEQUENCE [LARGE SCALE GENOMIC DNA]</scope>
    <source>
        <strain evidence="3">CCUG 50353</strain>
    </source>
</reference>
<gene>
    <name evidence="2" type="ORF">ACFO0S_04420</name>
</gene>
<dbReference type="InterPro" id="IPR002121">
    <property type="entry name" value="HRDC_dom"/>
</dbReference>
<name>A0ABV8UUU6_9BACL</name>
<dbReference type="Pfam" id="PF00570">
    <property type="entry name" value="HRDC"/>
    <property type="match status" value="1"/>
</dbReference>
<keyword evidence="3" id="KW-1185">Reference proteome</keyword>
<proteinExistence type="predicted"/>
<organism evidence="2 3">
    <name type="scientific">Chryseomicrobium palamuruense</name>
    <dbReference type="NCBI Taxonomy" id="682973"/>
    <lineage>
        <taxon>Bacteria</taxon>
        <taxon>Bacillati</taxon>
        <taxon>Bacillota</taxon>
        <taxon>Bacilli</taxon>
        <taxon>Bacillales</taxon>
        <taxon>Caryophanaceae</taxon>
        <taxon>Chryseomicrobium</taxon>
    </lineage>
</organism>
<sequence>MLRLHLTKQTNRKAYHIFKNQTLEQLVKEKPQTLEELLKIDGIGKQKVEEFGVEVVKIIQGHTLVNMK</sequence>
<evidence type="ECO:0000313" key="3">
    <source>
        <dbReference type="Proteomes" id="UP001595733"/>
    </source>
</evidence>